<evidence type="ECO:0008006" key="3">
    <source>
        <dbReference type="Google" id="ProtNLM"/>
    </source>
</evidence>
<gene>
    <name evidence="1" type="ORF">Q0590_12855</name>
</gene>
<proteinExistence type="predicted"/>
<dbReference type="PROSITE" id="PS51257">
    <property type="entry name" value="PROKAR_LIPOPROTEIN"/>
    <property type="match status" value="1"/>
</dbReference>
<dbReference type="RefSeq" id="WP_302037953.1">
    <property type="nucleotide sequence ID" value="NZ_JAUKPO010000006.1"/>
</dbReference>
<organism evidence="1 2">
    <name type="scientific">Rhodocytophaga aerolata</name>
    <dbReference type="NCBI Taxonomy" id="455078"/>
    <lineage>
        <taxon>Bacteria</taxon>
        <taxon>Pseudomonadati</taxon>
        <taxon>Bacteroidota</taxon>
        <taxon>Cytophagia</taxon>
        <taxon>Cytophagales</taxon>
        <taxon>Rhodocytophagaceae</taxon>
        <taxon>Rhodocytophaga</taxon>
    </lineage>
</organism>
<dbReference type="EMBL" id="JAUKPO010000006">
    <property type="protein sequence ID" value="MDO1447151.1"/>
    <property type="molecule type" value="Genomic_DNA"/>
</dbReference>
<name>A0ABT8R4X0_9BACT</name>
<evidence type="ECO:0000313" key="2">
    <source>
        <dbReference type="Proteomes" id="UP001168528"/>
    </source>
</evidence>
<accession>A0ABT8R4X0</accession>
<protein>
    <recommendedName>
        <fullName evidence="3">Lipoprotein</fullName>
    </recommendedName>
</protein>
<evidence type="ECO:0000313" key="1">
    <source>
        <dbReference type="EMBL" id="MDO1447151.1"/>
    </source>
</evidence>
<reference evidence="1" key="1">
    <citation type="submission" date="2023-07" db="EMBL/GenBank/DDBJ databases">
        <title>The genome sequence of Rhodocytophaga aerolata KACC 12507.</title>
        <authorList>
            <person name="Zhang X."/>
        </authorList>
    </citation>
    <scope>NUCLEOTIDE SEQUENCE</scope>
    <source>
        <strain evidence="1">KACC 12507</strain>
    </source>
</reference>
<keyword evidence="2" id="KW-1185">Reference proteome</keyword>
<dbReference type="Proteomes" id="UP001168528">
    <property type="component" value="Unassembled WGS sequence"/>
</dbReference>
<comment type="caution">
    <text evidence="1">The sequence shown here is derived from an EMBL/GenBank/DDBJ whole genome shotgun (WGS) entry which is preliminary data.</text>
</comment>
<sequence>MVKYGAFVLFYLSIVWIVSSCSSSTVEPDAARLGYTYFPLEEKSFAIYEVEETIYSLTSTPVTRNYQIKEVIAEQFRDLSNEEAFKVMRYSRQNTTADWELDSVWVAKRTANRAIRTENNRSFVKLIFPVEESQKWNGNVLNELGADEYEFSQVAKPFTIANQPYTSTATVMQVNDSSACNMKRVYEVYAQDIGLIYKEKILVDYRQTNNICEGLGDIQAGVQLYQKLLNYGKE</sequence>